<reference evidence="2" key="1">
    <citation type="submission" date="2021-03" db="EMBL/GenBank/DDBJ databases">
        <authorList>
            <person name="Lu T."/>
            <person name="Wang Q."/>
            <person name="Han X."/>
        </authorList>
    </citation>
    <scope>NUCLEOTIDE SEQUENCE</scope>
    <source>
        <strain evidence="2">WQ 2009</strain>
    </source>
</reference>
<dbReference type="AlphaFoldDB" id="A0A8T4H9H4"/>
<name>A0A8T4H9H4_9SPHI</name>
<evidence type="ECO:0000313" key="2">
    <source>
        <dbReference type="EMBL" id="MBP3941998.1"/>
    </source>
</evidence>
<gene>
    <name evidence="2" type="ORF">J5U18_00215</name>
</gene>
<protein>
    <submittedName>
        <fullName evidence="2">Uncharacterized protein</fullName>
    </submittedName>
</protein>
<dbReference type="Proteomes" id="UP000679691">
    <property type="component" value="Unassembled WGS sequence"/>
</dbReference>
<comment type="caution">
    <text evidence="2">The sequence shown here is derived from an EMBL/GenBank/DDBJ whole genome shotgun (WGS) entry which is preliminary data.</text>
</comment>
<evidence type="ECO:0000256" key="1">
    <source>
        <dbReference type="SAM" id="Phobius"/>
    </source>
</evidence>
<proteinExistence type="predicted"/>
<feature type="transmembrane region" description="Helical" evidence="1">
    <location>
        <begin position="52"/>
        <end position="72"/>
    </location>
</feature>
<keyword evidence="1" id="KW-0472">Membrane</keyword>
<feature type="transmembrane region" description="Helical" evidence="1">
    <location>
        <begin position="84"/>
        <end position="104"/>
    </location>
</feature>
<sequence>MKKSIQKQSLSKIVAKVMLRVFLILLALSAVPLLNKSGNSLNKINVYFPSSYAFIFPILLFILFVTLLVIMLKHKYTKVDINWLFSLNTAFLIAYLVLLYVRIIPQLAGM</sequence>
<evidence type="ECO:0000313" key="3">
    <source>
        <dbReference type="Proteomes" id="UP000679691"/>
    </source>
</evidence>
<organism evidence="2 3">
    <name type="scientific">Rhinopithecimicrobium faecis</name>
    <dbReference type="NCBI Taxonomy" id="2820698"/>
    <lineage>
        <taxon>Bacteria</taxon>
        <taxon>Pseudomonadati</taxon>
        <taxon>Bacteroidota</taxon>
        <taxon>Sphingobacteriia</taxon>
        <taxon>Sphingobacteriales</taxon>
        <taxon>Sphingobacteriaceae</taxon>
        <taxon>Rhinopithecimicrobium</taxon>
    </lineage>
</organism>
<keyword evidence="3" id="KW-1185">Reference proteome</keyword>
<keyword evidence="1" id="KW-1133">Transmembrane helix</keyword>
<accession>A0A8T4H9H4</accession>
<dbReference type="EMBL" id="JAGKSB010000001">
    <property type="protein sequence ID" value="MBP3941998.1"/>
    <property type="molecule type" value="Genomic_DNA"/>
</dbReference>
<keyword evidence="1" id="KW-0812">Transmembrane</keyword>